<evidence type="ECO:0000256" key="2">
    <source>
        <dbReference type="SAM" id="Phobius"/>
    </source>
</evidence>
<dbReference type="EMBL" id="JABFCT010000016">
    <property type="protein sequence ID" value="KAF5869825.1"/>
    <property type="molecule type" value="Genomic_DNA"/>
</dbReference>
<sequence length="832" mass="91588">MSHQVNIHIRHKPVESDEDFLSCGERLINLDPTRTVLQIGRASKSPSKGLLGAIDNAWFDSPVMSRNHAEIIYKPSDNVVQIRDLGSMHGTFLNGEKLGEEAKPLNSDDQIVFGIGVRRGMDLFQPCHFEVNYEVIPWKRPNSYTVPDSSDDEDEEDEGYHFNDTDVSEGASSPADTSIEMTRSSPTTSKTIDAIDLTVDDTPSPRLKPTKPSYISADERTEEDEYTPKSPVLDSIVGDSRDGVGSKTNPQQEVDHPRKASFKYTFNYDSNDDEDEDMLSAQSDSNDPDRENSSELEGFRDFEDLPSHDDLNGEDDSEDESMSDASEESEVHVLLTESRGALNEIPSSYPSLDSGSSRASSPAPQATLAQALSQATLAQALPQAINSRTPFDNNVNIPESHVRTQIHTSDEVIALDQQNNDDEDEVDDDDDRSVGLSEAANEGLQTLYKDGLLKKEPGTNPTHLPASYSPYAEISSKSDLESYYATCTPAYDASPFGYYNPHINRASISARQCGNSHNDYYALTKPRSPFSSYYGREASPSSVAMARPPYQESYADQTPETLSARSLGDKTGKHAFFEAREENKVQFQAHVDDEETQVTQFSPLSMTPRSSRAIKFTKPLAKFVQPILPIKYHGNGIDHGFVINDRPVSNIESSKDRPSIHPYYFSSDASSRAVESPVLERHPIRSGLSIDDIIDNSSVSKKRKADEISHDELIKNEVRDWVSGVNDSTKSQAAMITQEETTGPESSVHTTHTIHHAQEVQSDVQLPTANAATQQNKLAVLATTTSTGPENRPVKRIKMRKFVEAVGYFALGGAAVGAGLFSALVATAPDFV</sequence>
<organism evidence="4 5">
    <name type="scientific">Botrytis fragariae</name>
    <dbReference type="NCBI Taxonomy" id="1964551"/>
    <lineage>
        <taxon>Eukaryota</taxon>
        <taxon>Fungi</taxon>
        <taxon>Dikarya</taxon>
        <taxon>Ascomycota</taxon>
        <taxon>Pezizomycotina</taxon>
        <taxon>Leotiomycetes</taxon>
        <taxon>Helotiales</taxon>
        <taxon>Sclerotiniaceae</taxon>
        <taxon>Botrytis</taxon>
    </lineage>
</organism>
<keyword evidence="2" id="KW-1133">Transmembrane helix</keyword>
<feature type="compositionally biased region" description="Acidic residues" evidence="1">
    <location>
        <begin position="419"/>
        <end position="431"/>
    </location>
</feature>
<feature type="transmembrane region" description="Helical" evidence="2">
    <location>
        <begin position="805"/>
        <end position="826"/>
    </location>
</feature>
<name>A0A8H6AM79_9HELO</name>
<dbReference type="GeneID" id="59265046"/>
<dbReference type="RefSeq" id="XP_037188773.1">
    <property type="nucleotide sequence ID" value="XM_037341354.1"/>
</dbReference>
<accession>A0A8H6AM79</accession>
<feature type="compositionally biased region" description="Acidic residues" evidence="1">
    <location>
        <begin position="312"/>
        <end position="328"/>
    </location>
</feature>
<feature type="compositionally biased region" description="Basic and acidic residues" evidence="1">
    <location>
        <begin position="287"/>
        <end position="311"/>
    </location>
</feature>
<dbReference type="PANTHER" id="PTHR15715">
    <property type="entry name" value="CENTROSOMAL PROTEIN OF 170 KDA"/>
    <property type="match status" value="1"/>
</dbReference>
<dbReference type="PANTHER" id="PTHR15715:SF48">
    <property type="entry name" value="FHA DOMAIN-CONTAINING PROTEIN"/>
    <property type="match status" value="1"/>
</dbReference>
<gene>
    <name evidence="4" type="ORF">Bfra_011025</name>
</gene>
<feature type="region of interest" description="Disordered" evidence="1">
    <location>
        <begin position="140"/>
        <end position="368"/>
    </location>
</feature>
<feature type="domain" description="FHA" evidence="3">
    <location>
        <begin position="37"/>
        <end position="98"/>
    </location>
</feature>
<feature type="compositionally biased region" description="Acidic residues" evidence="1">
    <location>
        <begin position="149"/>
        <end position="158"/>
    </location>
</feature>
<dbReference type="Gene3D" id="2.60.200.20">
    <property type="match status" value="1"/>
</dbReference>
<evidence type="ECO:0000256" key="1">
    <source>
        <dbReference type="SAM" id="MobiDB-lite"/>
    </source>
</evidence>
<dbReference type="InterPro" id="IPR008984">
    <property type="entry name" value="SMAD_FHA_dom_sf"/>
</dbReference>
<dbReference type="InterPro" id="IPR000253">
    <property type="entry name" value="FHA_dom"/>
</dbReference>
<proteinExistence type="predicted"/>
<feature type="region of interest" description="Disordered" evidence="1">
    <location>
        <begin position="414"/>
        <end position="441"/>
    </location>
</feature>
<feature type="compositionally biased region" description="Low complexity" evidence="1">
    <location>
        <begin position="347"/>
        <end position="368"/>
    </location>
</feature>
<dbReference type="SUPFAM" id="SSF49879">
    <property type="entry name" value="SMAD/FHA domain"/>
    <property type="match status" value="1"/>
</dbReference>
<keyword evidence="2" id="KW-0812">Transmembrane</keyword>
<feature type="compositionally biased region" description="Polar residues" evidence="1">
    <location>
        <begin position="170"/>
        <end position="191"/>
    </location>
</feature>
<evidence type="ECO:0000313" key="4">
    <source>
        <dbReference type="EMBL" id="KAF5869825.1"/>
    </source>
</evidence>
<evidence type="ECO:0000259" key="3">
    <source>
        <dbReference type="PROSITE" id="PS50006"/>
    </source>
</evidence>
<protein>
    <submittedName>
        <fullName evidence="4">Putative fha domain protein</fullName>
    </submittedName>
</protein>
<dbReference type="Proteomes" id="UP000531561">
    <property type="component" value="Unassembled WGS sequence"/>
</dbReference>
<evidence type="ECO:0000313" key="5">
    <source>
        <dbReference type="Proteomes" id="UP000531561"/>
    </source>
</evidence>
<dbReference type="SMART" id="SM00240">
    <property type="entry name" value="FHA"/>
    <property type="match status" value="1"/>
</dbReference>
<keyword evidence="5" id="KW-1185">Reference proteome</keyword>
<dbReference type="InterPro" id="IPR051176">
    <property type="entry name" value="Cent_Immune-Sig_Mod"/>
</dbReference>
<dbReference type="PROSITE" id="PS50006">
    <property type="entry name" value="FHA_DOMAIN"/>
    <property type="match status" value="1"/>
</dbReference>
<reference evidence="4 5" key="1">
    <citation type="journal article" date="2020" name="Phytopathology">
        <title>A high-quality genome resource of Botrytis fragariae, a new and rapidly spreading fungal pathogen causing strawberry gray mold in the U.S.A.</title>
        <authorList>
            <person name="Wu Y."/>
            <person name="Saski C.A."/>
            <person name="Schnabel G."/>
            <person name="Xiao S."/>
            <person name="Hu M."/>
        </authorList>
    </citation>
    <scope>NUCLEOTIDE SEQUENCE [LARGE SCALE GENOMIC DNA]</scope>
    <source>
        <strain evidence="4 5">BVB16</strain>
    </source>
</reference>
<keyword evidence="2" id="KW-0472">Membrane</keyword>
<dbReference type="OrthoDB" id="4096268at2759"/>
<dbReference type="GO" id="GO:0005737">
    <property type="term" value="C:cytoplasm"/>
    <property type="evidence" value="ECO:0007669"/>
    <property type="project" value="TreeGrafter"/>
</dbReference>
<dbReference type="AlphaFoldDB" id="A0A8H6AM79"/>
<comment type="caution">
    <text evidence="4">The sequence shown here is derived from an EMBL/GenBank/DDBJ whole genome shotgun (WGS) entry which is preliminary data.</text>
</comment>
<dbReference type="Pfam" id="PF00498">
    <property type="entry name" value="FHA"/>
    <property type="match status" value="1"/>
</dbReference>